<evidence type="ECO:0000313" key="2">
    <source>
        <dbReference type="Proteomes" id="UP000235371"/>
    </source>
</evidence>
<gene>
    <name evidence="1" type="ORF">K444DRAFT_629459</name>
</gene>
<dbReference type="RefSeq" id="XP_024737423.1">
    <property type="nucleotide sequence ID" value="XM_024883056.1"/>
</dbReference>
<dbReference type="EMBL" id="KZ613790">
    <property type="protein sequence ID" value="PMD60519.1"/>
    <property type="molecule type" value="Genomic_DNA"/>
</dbReference>
<proteinExistence type="predicted"/>
<protein>
    <submittedName>
        <fullName evidence="1">Uncharacterized protein</fullName>
    </submittedName>
</protein>
<evidence type="ECO:0000313" key="1">
    <source>
        <dbReference type="EMBL" id="PMD60519.1"/>
    </source>
</evidence>
<name>A0A2J6TBW0_9HELO</name>
<reference evidence="1 2" key="1">
    <citation type="submission" date="2016-04" db="EMBL/GenBank/DDBJ databases">
        <title>A degradative enzymes factory behind the ericoid mycorrhizal symbiosis.</title>
        <authorList>
            <consortium name="DOE Joint Genome Institute"/>
            <person name="Martino E."/>
            <person name="Morin E."/>
            <person name="Grelet G."/>
            <person name="Kuo A."/>
            <person name="Kohler A."/>
            <person name="Daghino S."/>
            <person name="Barry K."/>
            <person name="Choi C."/>
            <person name="Cichocki N."/>
            <person name="Clum A."/>
            <person name="Copeland A."/>
            <person name="Hainaut M."/>
            <person name="Haridas S."/>
            <person name="Labutti K."/>
            <person name="Lindquist E."/>
            <person name="Lipzen A."/>
            <person name="Khouja H.-R."/>
            <person name="Murat C."/>
            <person name="Ohm R."/>
            <person name="Olson A."/>
            <person name="Spatafora J."/>
            <person name="Veneault-Fourrey C."/>
            <person name="Henrissat B."/>
            <person name="Grigoriev I."/>
            <person name="Martin F."/>
            <person name="Perotto S."/>
        </authorList>
    </citation>
    <scope>NUCLEOTIDE SEQUENCE [LARGE SCALE GENOMIC DNA]</scope>
    <source>
        <strain evidence="1 2">E</strain>
    </source>
</reference>
<keyword evidence="2" id="KW-1185">Reference proteome</keyword>
<dbReference type="GeneID" id="36591133"/>
<dbReference type="OrthoDB" id="3596768at2759"/>
<dbReference type="AlphaFoldDB" id="A0A2J6TBW0"/>
<accession>A0A2J6TBW0</accession>
<dbReference type="InParanoid" id="A0A2J6TBW0"/>
<organism evidence="1 2">
    <name type="scientific">Hyaloscypha bicolor E</name>
    <dbReference type="NCBI Taxonomy" id="1095630"/>
    <lineage>
        <taxon>Eukaryota</taxon>
        <taxon>Fungi</taxon>
        <taxon>Dikarya</taxon>
        <taxon>Ascomycota</taxon>
        <taxon>Pezizomycotina</taxon>
        <taxon>Leotiomycetes</taxon>
        <taxon>Helotiales</taxon>
        <taxon>Hyaloscyphaceae</taxon>
        <taxon>Hyaloscypha</taxon>
        <taxon>Hyaloscypha bicolor</taxon>
    </lineage>
</organism>
<sequence length="132" mass="14812">MELYTQQEYGDKNLLGVYREDFERWTKETFLKGDKHLVRIFRDYLRSWGVYIPENSDSISKSLAETLHEKTARDLATGGTRGTGYLMGLVASTGAATLSDNFFNIPGLGNRNTSITATPAAYEMVIFKIAES</sequence>
<dbReference type="Proteomes" id="UP000235371">
    <property type="component" value="Unassembled WGS sequence"/>
</dbReference>